<keyword evidence="2" id="KW-0732">Signal</keyword>
<feature type="chain" id="PRO_5047486576" evidence="2">
    <location>
        <begin position="21"/>
        <end position="45"/>
    </location>
</feature>
<organism evidence="3 4">
    <name type="scientific">Micromonospora humidisoli</name>
    <dbReference type="NCBI Taxonomy" id="2807622"/>
    <lineage>
        <taxon>Bacteria</taxon>
        <taxon>Bacillati</taxon>
        <taxon>Actinomycetota</taxon>
        <taxon>Actinomycetes</taxon>
        <taxon>Micromonosporales</taxon>
        <taxon>Micromonosporaceae</taxon>
        <taxon>Micromonospora</taxon>
    </lineage>
</organism>
<reference evidence="3 4" key="1">
    <citation type="submission" date="2021-02" db="EMBL/GenBank/DDBJ databases">
        <authorList>
            <person name="Lee D.-H."/>
        </authorList>
    </citation>
    <scope>NUCLEOTIDE SEQUENCE [LARGE SCALE GENOMIC DNA]</scope>
    <source>
        <strain evidence="3 4">MMS20-R2-29</strain>
    </source>
</reference>
<dbReference type="EMBL" id="JAFEUO010000001">
    <property type="protein sequence ID" value="MBM7081466.1"/>
    <property type="molecule type" value="Genomic_DNA"/>
</dbReference>
<evidence type="ECO:0000256" key="2">
    <source>
        <dbReference type="SAM" id="SignalP"/>
    </source>
</evidence>
<feature type="region of interest" description="Disordered" evidence="1">
    <location>
        <begin position="23"/>
        <end position="45"/>
    </location>
</feature>
<feature type="signal peptide" evidence="2">
    <location>
        <begin position="1"/>
        <end position="20"/>
    </location>
</feature>
<keyword evidence="4" id="KW-1185">Reference proteome</keyword>
<comment type="caution">
    <text evidence="3">The sequence shown here is derived from an EMBL/GenBank/DDBJ whole genome shotgun (WGS) entry which is preliminary data.</text>
</comment>
<evidence type="ECO:0000313" key="3">
    <source>
        <dbReference type="EMBL" id="MBM7081466.1"/>
    </source>
</evidence>
<accession>A0ABS2J7E5</accession>
<dbReference type="RefSeq" id="WP_204956805.1">
    <property type="nucleotide sequence ID" value="NZ_JAFEUO010000001.1"/>
</dbReference>
<dbReference type="Proteomes" id="UP000809587">
    <property type="component" value="Unassembled WGS sequence"/>
</dbReference>
<proteinExistence type="predicted"/>
<evidence type="ECO:0000256" key="1">
    <source>
        <dbReference type="SAM" id="MobiDB-lite"/>
    </source>
</evidence>
<gene>
    <name evidence="3" type="ORF">JQN84_02745</name>
</gene>
<sequence length="45" mass="4654">MVFTRVGVIALLLFGAVAYATVGPDHDRAEPAPSATVTPTGDRGR</sequence>
<evidence type="ECO:0000313" key="4">
    <source>
        <dbReference type="Proteomes" id="UP000809587"/>
    </source>
</evidence>
<protein>
    <submittedName>
        <fullName evidence="3">Uncharacterized protein</fullName>
    </submittedName>
</protein>
<name>A0ABS2J7E5_9ACTN</name>